<accession>A0A2G5UQK2</accession>
<dbReference type="AlphaFoldDB" id="A0A2G5UQK2"/>
<keyword evidence="2" id="KW-1185">Reference proteome</keyword>
<dbReference type="Proteomes" id="UP000230233">
    <property type="component" value="Chromosome III"/>
</dbReference>
<proteinExistence type="predicted"/>
<comment type="caution">
    <text evidence="1">The sequence shown here is derived from an EMBL/GenBank/DDBJ whole genome shotgun (WGS) entry which is preliminary data.</text>
</comment>
<name>A0A2G5UQK2_9PELO</name>
<dbReference type="PANTHER" id="PTHR31379">
    <property type="entry name" value="F-BOX C PROTEIN-RELATED-RELATED"/>
    <property type="match status" value="1"/>
</dbReference>
<dbReference type="EMBL" id="PDUG01000003">
    <property type="protein sequence ID" value="PIC41789.1"/>
    <property type="molecule type" value="Genomic_DNA"/>
</dbReference>
<organism evidence="1 2">
    <name type="scientific">Caenorhabditis nigoni</name>
    <dbReference type="NCBI Taxonomy" id="1611254"/>
    <lineage>
        <taxon>Eukaryota</taxon>
        <taxon>Metazoa</taxon>
        <taxon>Ecdysozoa</taxon>
        <taxon>Nematoda</taxon>
        <taxon>Chromadorea</taxon>
        <taxon>Rhabditida</taxon>
        <taxon>Rhabditina</taxon>
        <taxon>Rhabditomorpha</taxon>
        <taxon>Rhabditoidea</taxon>
        <taxon>Rhabditidae</taxon>
        <taxon>Peloderinae</taxon>
        <taxon>Caenorhabditis</taxon>
    </lineage>
</organism>
<protein>
    <recommendedName>
        <fullName evidence="3">DUF38 domain-containing protein</fullName>
    </recommendedName>
</protein>
<dbReference type="PANTHER" id="PTHR31379:SF1">
    <property type="entry name" value="F-BOX C PROTEIN-RELATED"/>
    <property type="match status" value="1"/>
</dbReference>
<reference evidence="2" key="1">
    <citation type="submission" date="2017-10" db="EMBL/GenBank/DDBJ databases">
        <title>Rapid genome shrinkage in a self-fertile nematode reveals novel sperm competition proteins.</title>
        <authorList>
            <person name="Yin D."/>
            <person name="Schwarz E.M."/>
            <person name="Thomas C.G."/>
            <person name="Felde R.L."/>
            <person name="Korf I.F."/>
            <person name="Cutter A.D."/>
            <person name="Schartner C.M."/>
            <person name="Ralston E.J."/>
            <person name="Meyer B.J."/>
            <person name="Haag E.S."/>
        </authorList>
    </citation>
    <scope>NUCLEOTIDE SEQUENCE [LARGE SCALE GENOMIC DNA]</scope>
    <source>
        <strain evidence="2">JU1422</strain>
    </source>
</reference>
<evidence type="ECO:0000313" key="2">
    <source>
        <dbReference type="Proteomes" id="UP000230233"/>
    </source>
</evidence>
<sequence length="315" mass="36612">MPRPLLYDIWPTVIERMDLANRILMTQRCPALRRTDKCCPAEANTVEITPDIVKINNTSFYVIEYRSRGHIEIFKDDVNCKTVVLKTTVPVDEAREKLFETLMKRRSGIVKAKNLSILGDLNYLPPNLKFCVRNFKVAKADCNFQEAFSEKERRTATLIVDLQKALTADSFPLETFEFDNNFSLVPSATAKTVITYREAIGIQTSDIHRIHIKNCIMNRIRVRNLVENWQISKPEIGRHYSLEVYNRIDTAIRYFTSDQHPPEVQRNLKLAHGTFEYSLTFPINQEKVLNVLLEKITNEIGMDKYVMHFKIDPKL</sequence>
<evidence type="ECO:0000313" key="1">
    <source>
        <dbReference type="EMBL" id="PIC41789.1"/>
    </source>
</evidence>
<evidence type="ECO:0008006" key="3">
    <source>
        <dbReference type="Google" id="ProtNLM"/>
    </source>
</evidence>
<gene>
    <name evidence="1" type="primary">Cnig_chr_III.g9082</name>
    <name evidence="1" type="ORF">B9Z55_009082</name>
</gene>
<dbReference type="InterPro" id="IPR021942">
    <property type="entry name" value="DUF3557"/>
</dbReference>
<dbReference type="Pfam" id="PF12078">
    <property type="entry name" value="DUF3557"/>
    <property type="match status" value="1"/>
</dbReference>